<accession>A0A212CYE3</accession>
<name>A0A212CYE3_CEREH</name>
<keyword evidence="2" id="KW-1185">Reference proteome</keyword>
<reference evidence="1 2" key="1">
    <citation type="journal article" date="2018" name="Mol. Genet. Genomics">
        <title>The red deer Cervus elaphus genome CerEla1.0: sequencing, annotating, genes, and chromosomes.</title>
        <authorList>
            <person name="Bana N.A."/>
            <person name="Nyiri A."/>
            <person name="Nagy J."/>
            <person name="Frank K."/>
            <person name="Nagy T."/>
            <person name="Steger V."/>
            <person name="Schiller M."/>
            <person name="Lakatos P."/>
            <person name="Sugar L."/>
            <person name="Horn P."/>
            <person name="Barta E."/>
            <person name="Orosz L."/>
        </authorList>
    </citation>
    <scope>NUCLEOTIDE SEQUENCE [LARGE SCALE GENOMIC DNA]</scope>
    <source>
        <strain evidence="1">Hungarian</strain>
    </source>
</reference>
<protein>
    <submittedName>
        <fullName evidence="1">Uncharacterized protein</fullName>
    </submittedName>
</protein>
<evidence type="ECO:0000313" key="2">
    <source>
        <dbReference type="Proteomes" id="UP000242450"/>
    </source>
</evidence>
<dbReference type="AlphaFoldDB" id="A0A212CYE3"/>
<organism evidence="1 2">
    <name type="scientific">Cervus elaphus hippelaphus</name>
    <name type="common">European red deer</name>
    <dbReference type="NCBI Taxonomy" id="46360"/>
    <lineage>
        <taxon>Eukaryota</taxon>
        <taxon>Metazoa</taxon>
        <taxon>Chordata</taxon>
        <taxon>Craniata</taxon>
        <taxon>Vertebrata</taxon>
        <taxon>Euteleostomi</taxon>
        <taxon>Mammalia</taxon>
        <taxon>Eutheria</taxon>
        <taxon>Laurasiatheria</taxon>
        <taxon>Artiodactyla</taxon>
        <taxon>Ruminantia</taxon>
        <taxon>Pecora</taxon>
        <taxon>Cervidae</taxon>
        <taxon>Cervinae</taxon>
        <taxon>Cervus</taxon>
    </lineage>
</organism>
<comment type="caution">
    <text evidence="1">The sequence shown here is derived from an EMBL/GenBank/DDBJ whole genome shotgun (WGS) entry which is preliminary data.</text>
</comment>
<evidence type="ECO:0000313" key="1">
    <source>
        <dbReference type="EMBL" id="OWK11001.1"/>
    </source>
</evidence>
<dbReference type="EMBL" id="MKHE01000010">
    <property type="protein sequence ID" value="OWK11001.1"/>
    <property type="molecule type" value="Genomic_DNA"/>
</dbReference>
<proteinExistence type="predicted"/>
<sequence>MGIGSMTFLSSYVKAYPPGNQKSSSEKRLMNGEIDEPHPTLAYRLPKEMAELAPCPAPPAKMLTLIGQRGLRAPPRARLGSASFQRAETAQT</sequence>
<dbReference type="Proteomes" id="UP000242450">
    <property type="component" value="Chromosome 10"/>
</dbReference>
<gene>
    <name evidence="1" type="ORF">Celaphus_00007221</name>
</gene>